<keyword evidence="2" id="KW-1185">Reference proteome</keyword>
<dbReference type="AlphaFoldDB" id="A0A542YF47"/>
<gene>
    <name evidence="1" type="ORF">FB562_2216</name>
</gene>
<accession>A0A542YF47</accession>
<evidence type="ECO:0000313" key="1">
    <source>
        <dbReference type="EMBL" id="TQL46692.1"/>
    </source>
</evidence>
<dbReference type="RefSeq" id="WP_141881339.1">
    <property type="nucleotide sequence ID" value="NZ_VFOM01000002.1"/>
</dbReference>
<dbReference type="EMBL" id="VFOM01000002">
    <property type="protein sequence ID" value="TQL46692.1"/>
    <property type="molecule type" value="Genomic_DNA"/>
</dbReference>
<evidence type="ECO:0000313" key="2">
    <source>
        <dbReference type="Proteomes" id="UP000317998"/>
    </source>
</evidence>
<organism evidence="1 2">
    <name type="scientific">Homoserinimonas aerilata</name>
    <dbReference type="NCBI Taxonomy" id="1162970"/>
    <lineage>
        <taxon>Bacteria</taxon>
        <taxon>Bacillati</taxon>
        <taxon>Actinomycetota</taxon>
        <taxon>Actinomycetes</taxon>
        <taxon>Micrococcales</taxon>
        <taxon>Microbacteriaceae</taxon>
        <taxon>Homoserinimonas</taxon>
    </lineage>
</organism>
<reference evidence="1 2" key="1">
    <citation type="submission" date="2019-06" db="EMBL/GenBank/DDBJ databases">
        <title>Sequencing the genomes of 1000 actinobacteria strains.</title>
        <authorList>
            <person name="Klenk H.-P."/>
        </authorList>
    </citation>
    <scope>NUCLEOTIDE SEQUENCE [LARGE SCALE GENOMIC DNA]</scope>
    <source>
        <strain evidence="1 2">DSM 26477</strain>
    </source>
</reference>
<comment type="caution">
    <text evidence="1">The sequence shown here is derived from an EMBL/GenBank/DDBJ whole genome shotgun (WGS) entry which is preliminary data.</text>
</comment>
<dbReference type="Proteomes" id="UP000317998">
    <property type="component" value="Unassembled WGS sequence"/>
</dbReference>
<proteinExistence type="predicted"/>
<name>A0A542YF47_9MICO</name>
<protein>
    <recommendedName>
        <fullName evidence="3">HNH endonuclease</fullName>
    </recommendedName>
</protein>
<sequence length="129" mass="13978">MSAFPPAVLRALKKRSKGLCEGCGLNEATEAHHCQFRSRGGPDTLGNALHLCGWGNHTGCHGVAHSGHKGEALGWAIRSKHDPLLVPKFRTFDATWWRFDNDGGKEQIHPIGAVDYLVLIGAIREGMVG</sequence>
<dbReference type="OrthoDB" id="5177627at2"/>
<evidence type="ECO:0008006" key="3">
    <source>
        <dbReference type="Google" id="ProtNLM"/>
    </source>
</evidence>